<evidence type="ECO:0000256" key="1">
    <source>
        <dbReference type="ARBA" id="ARBA00004239"/>
    </source>
</evidence>
<dbReference type="Proteomes" id="UP001163823">
    <property type="component" value="Chromosome 10"/>
</dbReference>
<keyword evidence="7" id="KW-1185">Reference proteome</keyword>
<proteinExistence type="predicted"/>
<dbReference type="GO" id="GO:0005576">
    <property type="term" value="C:extracellular region"/>
    <property type="evidence" value="ECO:0007669"/>
    <property type="project" value="UniProtKB-SubCell"/>
</dbReference>
<evidence type="ECO:0000256" key="5">
    <source>
        <dbReference type="SAM" id="SignalP"/>
    </source>
</evidence>
<keyword evidence="2" id="KW-0964">Secreted</keyword>
<accession>A0AAD7L9E6</accession>
<organism evidence="6 7">
    <name type="scientific">Quillaja saponaria</name>
    <name type="common">Soap bark tree</name>
    <dbReference type="NCBI Taxonomy" id="32244"/>
    <lineage>
        <taxon>Eukaryota</taxon>
        <taxon>Viridiplantae</taxon>
        <taxon>Streptophyta</taxon>
        <taxon>Embryophyta</taxon>
        <taxon>Tracheophyta</taxon>
        <taxon>Spermatophyta</taxon>
        <taxon>Magnoliopsida</taxon>
        <taxon>eudicotyledons</taxon>
        <taxon>Gunneridae</taxon>
        <taxon>Pentapetalae</taxon>
        <taxon>rosids</taxon>
        <taxon>fabids</taxon>
        <taxon>Fabales</taxon>
        <taxon>Quillajaceae</taxon>
        <taxon>Quillaja</taxon>
    </lineage>
</organism>
<feature type="compositionally biased region" description="Polar residues" evidence="4">
    <location>
        <begin position="87"/>
        <end position="99"/>
    </location>
</feature>
<dbReference type="GO" id="GO:0010227">
    <property type="term" value="P:floral organ abscission"/>
    <property type="evidence" value="ECO:0007669"/>
    <property type="project" value="InterPro"/>
</dbReference>
<evidence type="ECO:0000256" key="2">
    <source>
        <dbReference type="ARBA" id="ARBA00022525"/>
    </source>
</evidence>
<evidence type="ECO:0000256" key="4">
    <source>
        <dbReference type="SAM" id="MobiDB-lite"/>
    </source>
</evidence>
<reference evidence="6" key="1">
    <citation type="journal article" date="2023" name="Science">
        <title>Elucidation of the pathway for biosynthesis of saponin adjuvants from the soapbark tree.</title>
        <authorList>
            <person name="Reed J."/>
            <person name="Orme A."/>
            <person name="El-Demerdash A."/>
            <person name="Owen C."/>
            <person name="Martin L.B.B."/>
            <person name="Misra R.C."/>
            <person name="Kikuchi S."/>
            <person name="Rejzek M."/>
            <person name="Martin A.C."/>
            <person name="Harkess A."/>
            <person name="Leebens-Mack J."/>
            <person name="Louveau T."/>
            <person name="Stephenson M.J."/>
            <person name="Osbourn A."/>
        </authorList>
    </citation>
    <scope>NUCLEOTIDE SEQUENCE</scope>
    <source>
        <strain evidence="6">S10</strain>
    </source>
</reference>
<name>A0AAD7L9E6_QUISA</name>
<protein>
    <submittedName>
        <fullName evidence="6">Protein IDA-LIKE</fullName>
    </submittedName>
</protein>
<dbReference type="InterPro" id="IPR039639">
    <property type="entry name" value="IDA-like"/>
</dbReference>
<dbReference type="AlphaFoldDB" id="A0AAD7L9E6"/>
<evidence type="ECO:0000256" key="3">
    <source>
        <dbReference type="ARBA" id="ARBA00022729"/>
    </source>
</evidence>
<dbReference type="PANTHER" id="PTHR33599:SF20">
    <property type="entry name" value="PROTEIN IDA"/>
    <property type="match status" value="1"/>
</dbReference>
<gene>
    <name evidence="6" type="ORF">O6P43_025655</name>
</gene>
<feature type="region of interest" description="Disordered" evidence="4">
    <location>
        <begin position="78"/>
        <end position="99"/>
    </location>
</feature>
<feature type="signal peptide" evidence="5">
    <location>
        <begin position="1"/>
        <end position="30"/>
    </location>
</feature>
<comment type="subcellular location">
    <subcellularLocation>
        <location evidence="1">Secreted</location>
        <location evidence="1">Extracellular space</location>
    </subcellularLocation>
</comment>
<dbReference type="KEGG" id="qsa:O6P43_025655"/>
<dbReference type="EMBL" id="JARAOO010000010">
    <property type="protein sequence ID" value="KAJ7954035.1"/>
    <property type="molecule type" value="Genomic_DNA"/>
</dbReference>
<keyword evidence="3 5" id="KW-0732">Signal</keyword>
<evidence type="ECO:0000313" key="7">
    <source>
        <dbReference type="Proteomes" id="UP001163823"/>
    </source>
</evidence>
<comment type="caution">
    <text evidence="6">The sequence shown here is derived from an EMBL/GenBank/DDBJ whole genome shotgun (WGS) entry which is preliminary data.</text>
</comment>
<feature type="chain" id="PRO_5042061169" evidence="5">
    <location>
        <begin position="31"/>
        <end position="99"/>
    </location>
</feature>
<dbReference type="PANTHER" id="PTHR33599">
    <property type="entry name" value="PROTEIN IDA-LIKE 5"/>
    <property type="match status" value="1"/>
</dbReference>
<evidence type="ECO:0000313" key="6">
    <source>
        <dbReference type="EMBL" id="KAJ7954035.1"/>
    </source>
</evidence>
<sequence>MAAAPSSKSLYTYLLILLMIVILSIDSSTATRPGTSMMVITENYEKASLNSDQIKLHRRKHGSRYKILFFNLLPKGTLVPPSGPSGRHNSMVNSTPDQN</sequence>